<keyword evidence="2" id="KW-1185">Reference proteome</keyword>
<dbReference type="InterPro" id="IPR011990">
    <property type="entry name" value="TPR-like_helical_dom_sf"/>
</dbReference>
<evidence type="ECO:0000313" key="1">
    <source>
        <dbReference type="EMBL" id="KAJ7191359.1"/>
    </source>
</evidence>
<dbReference type="Gene3D" id="1.25.40.10">
    <property type="entry name" value="Tetratricopeptide repeat domain"/>
    <property type="match status" value="1"/>
</dbReference>
<sequence>METLPHPTRTLRTVFLDISRSLYDKGNLADGRTHARKAQQIAAILGDQVGQAFAFGQEALCCIGLGFFHDAAQLCQQVRDLTCMWGLQGSNADIVHNQILEAGIHFLKTEYPEACLIYEQIVRSTPPGYWKALALLNIAIIDIARGAPAASVHINLRLDPATPSFTILAWIRDGVDAALMLREGDTAAARAILERLANLDYGMYDCQTTLSWVAVYLGSALRTKDKLSTMKALNCLGQIAAAKGESSTAMSLFQVALDGFTVMDVHQWKADCMMRMSKIHLACSEVLRAKELFEAALPLFDRCRNPRIVGERWNTYVAQKFNL</sequence>
<dbReference type="Proteomes" id="UP001219525">
    <property type="component" value="Unassembled WGS sequence"/>
</dbReference>
<dbReference type="SUPFAM" id="SSF48452">
    <property type="entry name" value="TPR-like"/>
    <property type="match status" value="1"/>
</dbReference>
<comment type="caution">
    <text evidence="1">The sequence shown here is derived from an EMBL/GenBank/DDBJ whole genome shotgun (WGS) entry which is preliminary data.</text>
</comment>
<dbReference type="AlphaFoldDB" id="A0AAD6UNX3"/>
<reference evidence="1" key="1">
    <citation type="submission" date="2023-03" db="EMBL/GenBank/DDBJ databases">
        <title>Massive genome expansion in bonnet fungi (Mycena s.s.) driven by repeated elements and novel gene families across ecological guilds.</title>
        <authorList>
            <consortium name="Lawrence Berkeley National Laboratory"/>
            <person name="Harder C.B."/>
            <person name="Miyauchi S."/>
            <person name="Viragh M."/>
            <person name="Kuo A."/>
            <person name="Thoen E."/>
            <person name="Andreopoulos B."/>
            <person name="Lu D."/>
            <person name="Skrede I."/>
            <person name="Drula E."/>
            <person name="Henrissat B."/>
            <person name="Morin E."/>
            <person name="Kohler A."/>
            <person name="Barry K."/>
            <person name="LaButti K."/>
            <person name="Morin E."/>
            <person name="Salamov A."/>
            <person name="Lipzen A."/>
            <person name="Mereny Z."/>
            <person name="Hegedus B."/>
            <person name="Baldrian P."/>
            <person name="Stursova M."/>
            <person name="Weitz H."/>
            <person name="Taylor A."/>
            <person name="Grigoriev I.V."/>
            <person name="Nagy L.G."/>
            <person name="Martin F."/>
            <person name="Kauserud H."/>
        </authorList>
    </citation>
    <scope>NUCLEOTIDE SEQUENCE</scope>
    <source>
        <strain evidence="1">9144</strain>
    </source>
</reference>
<accession>A0AAD6UNX3</accession>
<evidence type="ECO:0000313" key="2">
    <source>
        <dbReference type="Proteomes" id="UP001219525"/>
    </source>
</evidence>
<gene>
    <name evidence="1" type="ORF">GGX14DRAFT_579082</name>
</gene>
<organism evidence="1 2">
    <name type="scientific">Mycena pura</name>
    <dbReference type="NCBI Taxonomy" id="153505"/>
    <lineage>
        <taxon>Eukaryota</taxon>
        <taxon>Fungi</taxon>
        <taxon>Dikarya</taxon>
        <taxon>Basidiomycota</taxon>
        <taxon>Agaricomycotina</taxon>
        <taxon>Agaricomycetes</taxon>
        <taxon>Agaricomycetidae</taxon>
        <taxon>Agaricales</taxon>
        <taxon>Marasmiineae</taxon>
        <taxon>Mycenaceae</taxon>
        <taxon>Mycena</taxon>
    </lineage>
</organism>
<proteinExistence type="predicted"/>
<protein>
    <submittedName>
        <fullName evidence="1">Uncharacterized protein</fullName>
    </submittedName>
</protein>
<dbReference type="EMBL" id="JARJCW010000134">
    <property type="protein sequence ID" value="KAJ7191359.1"/>
    <property type="molecule type" value="Genomic_DNA"/>
</dbReference>
<name>A0AAD6UNX3_9AGAR</name>